<reference evidence="2" key="2">
    <citation type="submission" date="2015-02" db="UniProtKB">
        <authorList>
            <consortium name="EnsemblMetazoa"/>
        </authorList>
    </citation>
    <scope>IDENTIFICATION</scope>
</reference>
<protein>
    <submittedName>
        <fullName evidence="2">Uncharacterized protein</fullName>
    </submittedName>
</protein>
<dbReference type="HOGENOM" id="CLU_1930175_0_0_1"/>
<keyword evidence="1" id="KW-0472">Membrane</keyword>
<dbReference type="Proteomes" id="UP000014500">
    <property type="component" value="Unassembled WGS sequence"/>
</dbReference>
<evidence type="ECO:0000313" key="2">
    <source>
        <dbReference type="EnsemblMetazoa" id="SMAR008979-PA"/>
    </source>
</evidence>
<keyword evidence="1" id="KW-0812">Transmembrane</keyword>
<evidence type="ECO:0000313" key="3">
    <source>
        <dbReference type="Proteomes" id="UP000014500"/>
    </source>
</evidence>
<name>T1J5S3_STRMM</name>
<proteinExistence type="predicted"/>
<keyword evidence="3" id="KW-1185">Reference proteome</keyword>
<dbReference type="AlphaFoldDB" id="T1J5S3"/>
<keyword evidence="1" id="KW-1133">Transmembrane helix</keyword>
<reference evidence="3" key="1">
    <citation type="submission" date="2011-05" db="EMBL/GenBank/DDBJ databases">
        <authorList>
            <person name="Richards S.R."/>
            <person name="Qu J."/>
            <person name="Jiang H."/>
            <person name="Jhangiani S.N."/>
            <person name="Agravi P."/>
            <person name="Goodspeed R."/>
            <person name="Gross S."/>
            <person name="Mandapat C."/>
            <person name="Jackson L."/>
            <person name="Mathew T."/>
            <person name="Pu L."/>
            <person name="Thornton R."/>
            <person name="Saada N."/>
            <person name="Wilczek-Boney K.B."/>
            <person name="Lee S."/>
            <person name="Kovar C."/>
            <person name="Wu Y."/>
            <person name="Scherer S.E."/>
            <person name="Worley K.C."/>
            <person name="Muzny D.M."/>
            <person name="Gibbs R."/>
        </authorList>
    </citation>
    <scope>NUCLEOTIDE SEQUENCE</scope>
    <source>
        <strain evidence="3">Brora</strain>
    </source>
</reference>
<sequence>MSKVKNGYNLVKILALETKLNFYLSFHIPIMFPFDFSAASYLYTFYGITFLFFLAKKTEILWKIRLYIRAKVHGQGFWLGARLGKRRYETGRDEARLGTKANVMKYHCARSTKIRVKVWSVWRIEDPEEEI</sequence>
<feature type="transmembrane region" description="Helical" evidence="1">
    <location>
        <begin position="30"/>
        <end position="55"/>
    </location>
</feature>
<dbReference type="EMBL" id="JH431868">
    <property type="status" value="NOT_ANNOTATED_CDS"/>
    <property type="molecule type" value="Genomic_DNA"/>
</dbReference>
<evidence type="ECO:0000256" key="1">
    <source>
        <dbReference type="SAM" id="Phobius"/>
    </source>
</evidence>
<dbReference type="EnsemblMetazoa" id="SMAR008979-RA">
    <property type="protein sequence ID" value="SMAR008979-PA"/>
    <property type="gene ID" value="SMAR008979"/>
</dbReference>
<organism evidence="2 3">
    <name type="scientific">Strigamia maritima</name>
    <name type="common">European centipede</name>
    <name type="synonym">Geophilus maritimus</name>
    <dbReference type="NCBI Taxonomy" id="126957"/>
    <lineage>
        <taxon>Eukaryota</taxon>
        <taxon>Metazoa</taxon>
        <taxon>Ecdysozoa</taxon>
        <taxon>Arthropoda</taxon>
        <taxon>Myriapoda</taxon>
        <taxon>Chilopoda</taxon>
        <taxon>Pleurostigmophora</taxon>
        <taxon>Geophilomorpha</taxon>
        <taxon>Linotaeniidae</taxon>
        <taxon>Strigamia</taxon>
    </lineage>
</organism>
<accession>T1J5S3</accession>